<proteinExistence type="predicted"/>
<evidence type="ECO:0000256" key="1">
    <source>
        <dbReference type="SAM" id="MobiDB-lite"/>
    </source>
</evidence>
<protein>
    <submittedName>
        <fullName evidence="2">Uncharacterized protein</fullName>
    </submittedName>
</protein>
<dbReference type="AlphaFoldDB" id="A0A226DKM7"/>
<name>A0A226DKM7_FOLCA</name>
<dbReference type="EMBL" id="LNIX01000017">
    <property type="protein sequence ID" value="OXA45783.1"/>
    <property type="molecule type" value="Genomic_DNA"/>
</dbReference>
<organism evidence="2 3">
    <name type="scientific">Folsomia candida</name>
    <name type="common">Springtail</name>
    <dbReference type="NCBI Taxonomy" id="158441"/>
    <lineage>
        <taxon>Eukaryota</taxon>
        <taxon>Metazoa</taxon>
        <taxon>Ecdysozoa</taxon>
        <taxon>Arthropoda</taxon>
        <taxon>Hexapoda</taxon>
        <taxon>Collembola</taxon>
        <taxon>Entomobryomorpha</taxon>
        <taxon>Isotomoidea</taxon>
        <taxon>Isotomidae</taxon>
        <taxon>Proisotominae</taxon>
        <taxon>Folsomia</taxon>
    </lineage>
</organism>
<feature type="compositionally biased region" description="Low complexity" evidence="1">
    <location>
        <begin position="96"/>
        <end position="113"/>
    </location>
</feature>
<sequence>MNKLSTNGASLALPPSLQASVKEDLQGEISNNVDLEKQKELLLHQTVAAVCGRGRKREDKGAMSLGLFVDPIICPSYINLDLPRHPTILTSPDVPTPSAGTAPSPTKSTSSSPLLQSREAFLFPLMRIFTRKKRGESVVMVVVLVHRKEDEFGSVSRKRESPEMTALVTPEIFQGAK</sequence>
<comment type="caution">
    <text evidence="2">The sequence shown here is derived from an EMBL/GenBank/DDBJ whole genome shotgun (WGS) entry which is preliminary data.</text>
</comment>
<evidence type="ECO:0000313" key="2">
    <source>
        <dbReference type="EMBL" id="OXA45783.1"/>
    </source>
</evidence>
<feature type="region of interest" description="Disordered" evidence="1">
    <location>
        <begin position="89"/>
        <end position="113"/>
    </location>
</feature>
<accession>A0A226DKM7</accession>
<dbReference type="Proteomes" id="UP000198287">
    <property type="component" value="Unassembled WGS sequence"/>
</dbReference>
<evidence type="ECO:0000313" key="3">
    <source>
        <dbReference type="Proteomes" id="UP000198287"/>
    </source>
</evidence>
<gene>
    <name evidence="2" type="ORF">Fcan01_19507</name>
</gene>
<reference evidence="2 3" key="1">
    <citation type="submission" date="2015-12" db="EMBL/GenBank/DDBJ databases">
        <title>The genome of Folsomia candida.</title>
        <authorList>
            <person name="Faddeeva A."/>
            <person name="Derks M.F."/>
            <person name="Anvar Y."/>
            <person name="Smit S."/>
            <person name="Van Straalen N."/>
            <person name="Roelofs D."/>
        </authorList>
    </citation>
    <scope>NUCLEOTIDE SEQUENCE [LARGE SCALE GENOMIC DNA]</scope>
    <source>
        <strain evidence="2 3">VU population</strain>
        <tissue evidence="2">Whole body</tissue>
    </source>
</reference>
<keyword evidence="3" id="KW-1185">Reference proteome</keyword>